<evidence type="ECO:0000259" key="2">
    <source>
        <dbReference type="PROSITE" id="PS50113"/>
    </source>
</evidence>
<dbReference type="InterPro" id="IPR043128">
    <property type="entry name" value="Rev_trsase/Diguanyl_cyclase"/>
</dbReference>
<dbReference type="InterPro" id="IPR052155">
    <property type="entry name" value="Biofilm_reg_signaling"/>
</dbReference>
<dbReference type="InterPro" id="IPR000700">
    <property type="entry name" value="PAS-assoc_C"/>
</dbReference>
<organism evidence="5 6">
    <name type="scientific">Tibeticola sediminis</name>
    <dbReference type="NCBI Taxonomy" id="1917811"/>
    <lineage>
        <taxon>Bacteria</taxon>
        <taxon>Pseudomonadati</taxon>
        <taxon>Pseudomonadota</taxon>
        <taxon>Betaproteobacteria</taxon>
        <taxon>Burkholderiales</taxon>
        <taxon>Comamonadaceae</taxon>
        <taxon>Tibeticola</taxon>
    </lineage>
</organism>
<dbReference type="PROSITE" id="PS50887">
    <property type="entry name" value="GGDEF"/>
    <property type="match status" value="1"/>
</dbReference>
<evidence type="ECO:0000259" key="4">
    <source>
        <dbReference type="PROSITE" id="PS50887"/>
    </source>
</evidence>
<reference evidence="5 6" key="1">
    <citation type="submission" date="2018-11" db="EMBL/GenBank/DDBJ databases">
        <title>Genomic Encyclopedia of Type Strains, Phase IV (KMG-IV): sequencing the most valuable type-strain genomes for metagenomic binning, comparative biology and taxonomic classification.</title>
        <authorList>
            <person name="Goeker M."/>
        </authorList>
    </citation>
    <scope>NUCLEOTIDE SEQUENCE [LARGE SCALE GENOMIC DNA]</scope>
    <source>
        <strain evidence="5 6">DSM 101684</strain>
    </source>
</reference>
<dbReference type="Pfam" id="PF00563">
    <property type="entry name" value="EAL"/>
    <property type="match status" value="1"/>
</dbReference>
<dbReference type="RefSeq" id="WP_211330936.1">
    <property type="nucleotide sequence ID" value="NZ_RKQL01000002.1"/>
</dbReference>
<comment type="catalytic activity">
    <reaction evidence="1">
        <text>3',3'-c-di-GMP + H2O = 5'-phosphoguanylyl(3'-&gt;5')guanosine + H(+)</text>
        <dbReference type="Rhea" id="RHEA:24902"/>
        <dbReference type="ChEBI" id="CHEBI:15377"/>
        <dbReference type="ChEBI" id="CHEBI:15378"/>
        <dbReference type="ChEBI" id="CHEBI:58754"/>
        <dbReference type="ChEBI" id="CHEBI:58805"/>
        <dbReference type="EC" id="3.1.4.52"/>
    </reaction>
    <physiologicalReaction direction="left-to-right" evidence="1">
        <dbReference type="Rhea" id="RHEA:24903"/>
    </physiologicalReaction>
</comment>
<dbReference type="NCBIfam" id="TIGR00254">
    <property type="entry name" value="GGDEF"/>
    <property type="match status" value="1"/>
</dbReference>
<keyword evidence="6" id="KW-1185">Reference proteome</keyword>
<dbReference type="FunFam" id="3.30.450.20:FF:000099">
    <property type="entry name" value="Sensory box sensor histidine kinase"/>
    <property type="match status" value="1"/>
</dbReference>
<dbReference type="SMART" id="SM00086">
    <property type="entry name" value="PAC"/>
    <property type="match status" value="2"/>
</dbReference>
<dbReference type="InterPro" id="IPR013655">
    <property type="entry name" value="PAS_fold_3"/>
</dbReference>
<dbReference type="PROSITE" id="PS50883">
    <property type="entry name" value="EAL"/>
    <property type="match status" value="1"/>
</dbReference>
<dbReference type="GO" id="GO:0071732">
    <property type="term" value="P:cellular response to nitric oxide"/>
    <property type="evidence" value="ECO:0007669"/>
    <property type="project" value="UniProtKB-ARBA"/>
</dbReference>
<dbReference type="SUPFAM" id="SSF55073">
    <property type="entry name" value="Nucleotide cyclase"/>
    <property type="match status" value="1"/>
</dbReference>
<dbReference type="SUPFAM" id="SSF141868">
    <property type="entry name" value="EAL domain-like"/>
    <property type="match status" value="1"/>
</dbReference>
<protein>
    <submittedName>
        <fullName evidence="5">PAS domain S-box-containing protein/diguanylate cyclase (GGDEF)-like protein</fullName>
    </submittedName>
</protein>
<dbReference type="CDD" id="cd01949">
    <property type="entry name" value="GGDEF"/>
    <property type="match status" value="1"/>
</dbReference>
<dbReference type="CDD" id="cd01948">
    <property type="entry name" value="EAL"/>
    <property type="match status" value="1"/>
</dbReference>
<dbReference type="InterPro" id="IPR013656">
    <property type="entry name" value="PAS_4"/>
</dbReference>
<dbReference type="Pfam" id="PF00990">
    <property type="entry name" value="GGDEF"/>
    <property type="match status" value="1"/>
</dbReference>
<accession>A0A3N4UJY8</accession>
<feature type="domain" description="PAC" evidence="2">
    <location>
        <begin position="9"/>
        <end position="61"/>
    </location>
</feature>
<feature type="domain" description="PAC" evidence="2">
    <location>
        <begin position="135"/>
        <end position="187"/>
    </location>
</feature>
<dbReference type="PANTHER" id="PTHR44757:SF2">
    <property type="entry name" value="BIOFILM ARCHITECTURE MAINTENANCE PROTEIN MBAA"/>
    <property type="match status" value="1"/>
</dbReference>
<dbReference type="PROSITE" id="PS50113">
    <property type="entry name" value="PAC"/>
    <property type="match status" value="2"/>
</dbReference>
<dbReference type="FunFam" id="3.30.70.270:FF:000001">
    <property type="entry name" value="Diguanylate cyclase domain protein"/>
    <property type="match status" value="1"/>
</dbReference>
<dbReference type="InterPro" id="IPR000160">
    <property type="entry name" value="GGDEF_dom"/>
</dbReference>
<evidence type="ECO:0000259" key="3">
    <source>
        <dbReference type="PROSITE" id="PS50883"/>
    </source>
</evidence>
<dbReference type="EMBL" id="RKQL01000002">
    <property type="protein sequence ID" value="RPE70763.1"/>
    <property type="molecule type" value="Genomic_DNA"/>
</dbReference>
<dbReference type="Pfam" id="PF08447">
    <property type="entry name" value="PAS_3"/>
    <property type="match status" value="1"/>
</dbReference>
<name>A0A3N4UJY8_9BURK</name>
<dbReference type="InterPro" id="IPR001633">
    <property type="entry name" value="EAL_dom"/>
</dbReference>
<dbReference type="InterPro" id="IPR035965">
    <property type="entry name" value="PAS-like_dom_sf"/>
</dbReference>
<dbReference type="InterPro" id="IPR001610">
    <property type="entry name" value="PAC"/>
</dbReference>
<dbReference type="Gene3D" id="3.30.70.270">
    <property type="match status" value="1"/>
</dbReference>
<proteinExistence type="predicted"/>
<dbReference type="NCBIfam" id="TIGR00229">
    <property type="entry name" value="sensory_box"/>
    <property type="match status" value="1"/>
</dbReference>
<dbReference type="Gene3D" id="3.20.20.450">
    <property type="entry name" value="EAL domain"/>
    <property type="match status" value="1"/>
</dbReference>
<feature type="domain" description="GGDEF" evidence="4">
    <location>
        <begin position="219"/>
        <end position="357"/>
    </location>
</feature>
<dbReference type="Gene3D" id="3.30.450.20">
    <property type="entry name" value="PAS domain"/>
    <property type="match status" value="2"/>
</dbReference>
<comment type="caution">
    <text evidence="5">The sequence shown here is derived from an EMBL/GenBank/DDBJ whole genome shotgun (WGS) entry which is preliminary data.</text>
</comment>
<dbReference type="Proteomes" id="UP000272193">
    <property type="component" value="Unassembled WGS sequence"/>
</dbReference>
<dbReference type="GO" id="GO:0071111">
    <property type="term" value="F:cyclic-guanylate-specific phosphodiesterase activity"/>
    <property type="evidence" value="ECO:0007669"/>
    <property type="project" value="UniProtKB-EC"/>
</dbReference>
<dbReference type="PANTHER" id="PTHR44757">
    <property type="entry name" value="DIGUANYLATE CYCLASE DGCP"/>
    <property type="match status" value="1"/>
</dbReference>
<dbReference type="FunFam" id="3.20.20.450:FF:000001">
    <property type="entry name" value="Cyclic di-GMP phosphodiesterase yahA"/>
    <property type="match status" value="1"/>
</dbReference>
<evidence type="ECO:0000313" key="6">
    <source>
        <dbReference type="Proteomes" id="UP000272193"/>
    </source>
</evidence>
<sequence length="616" mass="68612">MREGRTVGLSNHVVLITADGQRRHVADSAAPIRDARGDVQGAVLVFRDVTEAYLMRKALADSEQHFRSLANAGLALIWTADARGDRDYFNEPWLAFTGQPFEAQRGDGWLQGMHPEDRLAWRAAFEAAARVQGDYRVEYRLRHADGDYRWVLEQARPRRDSDGLFIGYVGHCLDVTHEKAADAEIERLAYHDALTGLPNRVLFRDRLEQALAHVHRSGRHGAVLFLDLDQFKRINDVYGHSLGDVVLVEMAQRLRGLLREGDTVARLGGDEFVVLLGDLAGEAETAAAQAMNVAEKVRASIEQPVWHEGLSLMLATSIGVRLLSRDVEDIDDVMRTADMAMYRAKAEGRNRVAFFEAAMQASLLHRYELEQDLRAALRLGQFELWVQAQFEGGAKMNGAEALVRWRHPVRGLVSPAEFIPIAEETGLIVPLGAWVLRSACEAIRALQGAGRSLRISVNVSARQFLEHDFIAQVREILEQSGADPSRLTLELTESVLIDSFDVVAGRMRELHALGIRFSLDDFGTGYSSLAYLKRLPLSELKIDRSFVRDVPADPEDAALVEGIIAVAHLLHLDVVAEGVETPEQQQFLRAAGCGSFQGFLLHRPQPIDDWLKDVFG</sequence>
<dbReference type="InterPro" id="IPR000014">
    <property type="entry name" value="PAS"/>
</dbReference>
<dbReference type="SUPFAM" id="SSF55785">
    <property type="entry name" value="PYP-like sensor domain (PAS domain)"/>
    <property type="match status" value="2"/>
</dbReference>
<feature type="domain" description="EAL" evidence="3">
    <location>
        <begin position="366"/>
        <end position="616"/>
    </location>
</feature>
<evidence type="ECO:0000256" key="1">
    <source>
        <dbReference type="ARBA" id="ARBA00051114"/>
    </source>
</evidence>
<dbReference type="InterPro" id="IPR035919">
    <property type="entry name" value="EAL_sf"/>
</dbReference>
<gene>
    <name evidence="5" type="ORF">EDC62_1251</name>
</gene>
<evidence type="ECO:0000313" key="5">
    <source>
        <dbReference type="EMBL" id="RPE70763.1"/>
    </source>
</evidence>
<dbReference type="SMART" id="SM00052">
    <property type="entry name" value="EAL"/>
    <property type="match status" value="1"/>
</dbReference>
<dbReference type="InterPro" id="IPR029787">
    <property type="entry name" value="Nucleotide_cyclase"/>
</dbReference>
<dbReference type="AlphaFoldDB" id="A0A3N4UJY8"/>
<dbReference type="Pfam" id="PF08448">
    <property type="entry name" value="PAS_4"/>
    <property type="match status" value="1"/>
</dbReference>
<dbReference type="CDD" id="cd00130">
    <property type="entry name" value="PAS"/>
    <property type="match status" value="1"/>
</dbReference>
<dbReference type="SMART" id="SM00267">
    <property type="entry name" value="GGDEF"/>
    <property type="match status" value="1"/>
</dbReference>